<feature type="region of interest" description="Disordered" evidence="1">
    <location>
        <begin position="264"/>
        <end position="315"/>
    </location>
</feature>
<accession>Q6V5L3</accession>
<evidence type="ECO:0000256" key="1">
    <source>
        <dbReference type="SAM" id="MobiDB-lite"/>
    </source>
</evidence>
<organism evidence="4">
    <name type="scientific">Apis mellifera</name>
    <name type="common">Honeybee</name>
    <dbReference type="NCBI Taxonomy" id="7460"/>
    <lineage>
        <taxon>Eukaryota</taxon>
        <taxon>Metazoa</taxon>
        <taxon>Ecdysozoa</taxon>
        <taxon>Arthropoda</taxon>
        <taxon>Hexapoda</taxon>
        <taxon>Insecta</taxon>
        <taxon>Pterygota</taxon>
        <taxon>Neoptera</taxon>
        <taxon>Endopterygota</taxon>
        <taxon>Hymenoptera</taxon>
        <taxon>Apocrita</taxon>
        <taxon>Aculeata</taxon>
        <taxon>Apoidea</taxon>
        <taxon>Anthophila</taxon>
        <taxon>Apidae</taxon>
        <taxon>Apis</taxon>
    </lineage>
</organism>
<feature type="domain" description="Complementary sex determiner C-terminal" evidence="2">
    <location>
        <begin position="335"/>
        <end position="427"/>
    </location>
</feature>
<dbReference type="Pfam" id="PF11671">
    <property type="entry name" value="Apis_Csd"/>
    <property type="match status" value="1"/>
</dbReference>
<evidence type="ECO:0000259" key="3">
    <source>
        <dbReference type="Pfam" id="PF12278"/>
    </source>
</evidence>
<dbReference type="Pfam" id="PF12278">
    <property type="entry name" value="SDP_N"/>
    <property type="match status" value="1"/>
</dbReference>
<evidence type="ECO:0000259" key="2">
    <source>
        <dbReference type="Pfam" id="PF11671"/>
    </source>
</evidence>
<feature type="region of interest" description="Disordered" evidence="1">
    <location>
        <begin position="1"/>
        <end position="20"/>
    </location>
</feature>
<feature type="region of interest" description="Disordered" evidence="1">
    <location>
        <begin position="205"/>
        <end position="252"/>
    </location>
</feature>
<dbReference type="AlphaFoldDB" id="Q6V5L3"/>
<dbReference type="InterPro" id="IPR021007">
    <property type="entry name" value="Sex_determ_C"/>
</dbReference>
<proteinExistence type="evidence at transcript level"/>
<dbReference type="EMBL" id="AY350617">
    <property type="protein sequence ID" value="AAQ57659.1"/>
    <property type="molecule type" value="mRNA"/>
</dbReference>
<feature type="compositionally biased region" description="Basic and acidic residues" evidence="1">
    <location>
        <begin position="9"/>
        <end position="20"/>
    </location>
</feature>
<feature type="domain" description="Complementary sex determination N-terminal" evidence="3">
    <location>
        <begin position="37"/>
        <end position="165"/>
    </location>
</feature>
<feature type="region of interest" description="Disordered" evidence="1">
    <location>
        <begin position="76"/>
        <end position="102"/>
    </location>
</feature>
<gene>
    <name evidence="4" type="primary">csd</name>
</gene>
<dbReference type="InterPro" id="IPR022063">
    <property type="entry name" value="Sex_determin_N"/>
</dbReference>
<reference evidence="4" key="1">
    <citation type="journal article" date="2003" name="Cell">
        <title>The gene csd is the primary signal for sexual development in the honeybee and encodes an SR-type protein.</title>
        <authorList>
            <person name="Beye M."/>
            <person name="Hasselmann M."/>
            <person name="Fondrk M.K."/>
            <person name="Page R.E."/>
            <person name="Omholt S.W."/>
        </authorList>
    </citation>
    <scope>NUCLEOTIDE SEQUENCE</scope>
</reference>
<evidence type="ECO:0000313" key="4">
    <source>
        <dbReference type="EMBL" id="AAQ57659.1"/>
    </source>
</evidence>
<sequence length="428" mass="51477">MKRNISNYSHHDEKFKQLRNEDNKIDLRSRTKEERLQHRREAWLIQQEREREHQRLMKKMILEYEIRRIREIEKLGSERSKSRSPDSRDRSNTSNTSKTIILSNKLESSDDISLFRGPEGIQINATELQKIKLEIHRDLPGKSTTTTVEVKRDIINPEDVILIRRTGEGSKPIFEREEIKNVLTKINKIKEHDTVLVVNIEKSGNESKKYATSSNSLRSRTHDFQHTSSRYSRERSCSRDRNREYKEKDRRYEKLHNEKEKLLEERTSRKRYSCSREREQKSYKNENSYRKYRETSKERSRDRTERERSREPKIISSLSNKTIHNNNNYKYNYNNNNYNNNNYNNNYNNNCKKLYYNIINIEQIPVPVPVPIYCGNFPPRPMGPWISIQEQIPRFRYIGPPTPFPRFIPPNAYRFRPPLNPRFGPTHQ</sequence>
<feature type="compositionally biased region" description="Basic and acidic residues" evidence="1">
    <location>
        <begin position="274"/>
        <end position="313"/>
    </location>
</feature>
<name>Q6V5L3_APIME</name>
<reference evidence="4" key="2">
    <citation type="journal article" date="2004" name="Proc. Natl. Acad. Sci. U.S.A.">
        <title>Signatures of selection among sex-determining alleles of the honey bee.</title>
        <authorList>
            <person name="Hasselmann M."/>
            <person name="Beye M."/>
        </authorList>
    </citation>
    <scope>NUCLEOTIDE SEQUENCE</scope>
</reference>
<protein>
    <submittedName>
        <fullName evidence="4">Complementary sex determiner</fullName>
    </submittedName>
</protein>
<feature type="compositionally biased region" description="Basic and acidic residues" evidence="1">
    <location>
        <begin position="220"/>
        <end position="252"/>
    </location>
</feature>
<feature type="compositionally biased region" description="Basic and acidic residues" evidence="1">
    <location>
        <begin position="76"/>
        <end position="91"/>
    </location>
</feature>